<evidence type="ECO:0000313" key="2">
    <source>
        <dbReference type="Proteomes" id="UP000594500"/>
    </source>
</evidence>
<evidence type="ECO:0000313" key="1">
    <source>
        <dbReference type="EMBL" id="QPF11602.1"/>
    </source>
</evidence>
<proteinExistence type="predicted"/>
<name>A0AAQ0BPC1_RAOTE</name>
<organism evidence="1 2">
    <name type="scientific">Raoultella terrigena</name>
    <name type="common">Klebsiella terrigena</name>
    <dbReference type="NCBI Taxonomy" id="577"/>
    <lineage>
        <taxon>Bacteria</taxon>
        <taxon>Pseudomonadati</taxon>
        <taxon>Pseudomonadota</taxon>
        <taxon>Gammaproteobacteria</taxon>
        <taxon>Enterobacterales</taxon>
        <taxon>Enterobacteriaceae</taxon>
        <taxon>Klebsiella/Raoultella group</taxon>
        <taxon>Raoultella</taxon>
    </lineage>
</organism>
<reference evidence="1 2" key="1">
    <citation type="submission" date="2020-10" db="EMBL/GenBank/DDBJ databases">
        <title>Resistance determinants and their genetic context in bacteria from a longitudinal study of pigs reared under conventional and antibiotic-free husbandry practices.</title>
        <authorList>
            <person name="Poulin-Laprade D."/>
            <person name="Brouard J.-S."/>
            <person name="Gagnon N."/>
            <person name="Turcotte A."/>
            <person name="Langlois A."/>
            <person name="Matte J.J."/>
            <person name="Carrillo C.D."/>
            <person name="Zaheer R."/>
            <person name="McAllister T."/>
            <person name="Topp E."/>
            <person name="Talbot G."/>
        </authorList>
    </citation>
    <scope>NUCLEOTIDE SEQUENCE [LARGE SCALE GENOMIC DNA]</scope>
    <source>
        <strain evidence="1 2">Res13-Abat-PEB01-P1-04-A</strain>
    </source>
</reference>
<protein>
    <submittedName>
        <fullName evidence="1">Uncharacterized protein</fullName>
    </submittedName>
</protein>
<dbReference type="EMBL" id="CP062916">
    <property type="protein sequence ID" value="QPF11602.1"/>
    <property type="molecule type" value="Genomic_DNA"/>
</dbReference>
<dbReference type="AlphaFoldDB" id="A0AAQ0BPC1"/>
<accession>A0AAQ0BPC1</accession>
<sequence length="56" mass="6379">MLQSPPLRGPRNSDFGSLLAKMVFGFAIKEKLFYKSVMRVHPLFAFLPLPGQGWQK</sequence>
<dbReference type="Proteomes" id="UP000594500">
    <property type="component" value="Chromosome"/>
</dbReference>
<gene>
    <name evidence="1" type="ORF">IMO34_09170</name>
</gene>
<dbReference type="RefSeq" id="WP_195711702.1">
    <property type="nucleotide sequence ID" value="NZ_CP062916.1"/>
</dbReference>